<keyword evidence="2" id="KW-0812">Transmembrane</keyword>
<gene>
    <name evidence="3" type="ORF">GCM10025867_02320</name>
</gene>
<evidence type="ECO:0008006" key="5">
    <source>
        <dbReference type="Google" id="ProtNLM"/>
    </source>
</evidence>
<evidence type="ECO:0000313" key="3">
    <source>
        <dbReference type="EMBL" id="BDZ47991.1"/>
    </source>
</evidence>
<keyword evidence="4" id="KW-1185">Reference proteome</keyword>
<keyword evidence="2" id="KW-1133">Transmembrane helix</keyword>
<evidence type="ECO:0000256" key="1">
    <source>
        <dbReference type="SAM" id="MobiDB-lite"/>
    </source>
</evidence>
<evidence type="ECO:0000256" key="2">
    <source>
        <dbReference type="SAM" id="Phobius"/>
    </source>
</evidence>
<reference evidence="4" key="1">
    <citation type="journal article" date="2019" name="Int. J. Syst. Evol. Microbiol.">
        <title>The Global Catalogue of Microorganisms (GCM) 10K type strain sequencing project: providing services to taxonomists for standard genome sequencing and annotation.</title>
        <authorList>
            <consortium name="The Broad Institute Genomics Platform"/>
            <consortium name="The Broad Institute Genome Sequencing Center for Infectious Disease"/>
            <person name="Wu L."/>
            <person name="Ma J."/>
        </authorList>
    </citation>
    <scope>NUCLEOTIDE SEQUENCE [LARGE SCALE GENOMIC DNA]</scope>
    <source>
        <strain evidence="4">NBRC 108728</strain>
    </source>
</reference>
<evidence type="ECO:0000313" key="4">
    <source>
        <dbReference type="Proteomes" id="UP001321486"/>
    </source>
</evidence>
<dbReference type="Proteomes" id="UP001321486">
    <property type="component" value="Chromosome"/>
</dbReference>
<dbReference type="EMBL" id="AP027732">
    <property type="protein sequence ID" value="BDZ47991.1"/>
    <property type="molecule type" value="Genomic_DNA"/>
</dbReference>
<feature type="region of interest" description="Disordered" evidence="1">
    <location>
        <begin position="14"/>
        <end position="93"/>
    </location>
</feature>
<feature type="transmembrane region" description="Helical" evidence="2">
    <location>
        <begin position="99"/>
        <end position="118"/>
    </location>
</feature>
<keyword evidence="2" id="KW-0472">Membrane</keyword>
<sequence>MLNDERRRALELLAYGQTASPAESAAARHELEADDAARATAALDGEREGRALDAAGPDEAPSDGTLAGSVGDAAVPEGERPGDAGADPAPSRWRPSRRVFVTGLGAALVVGLIGGALVDRVLLPPVTGSSAAPSFAPSLDPSPSVGSELFDGDPSVVASSREKILAAEALLARSATSEDRYAATPGANITYVPSSTRLVATTPAKTRIWIAREAGSSGGYCLLSLDGSESPNAGLGLSSCSLPDEFVSSGVVLSANGYDVTWKGGRVTVAVGN</sequence>
<protein>
    <recommendedName>
        <fullName evidence="5">Anti-sigma factor</fullName>
    </recommendedName>
</protein>
<proteinExistence type="predicted"/>
<feature type="compositionally biased region" description="Basic and acidic residues" evidence="1">
    <location>
        <begin position="26"/>
        <end position="37"/>
    </location>
</feature>
<dbReference type="RefSeq" id="WP_286345052.1">
    <property type="nucleotide sequence ID" value="NZ_AP027732.1"/>
</dbReference>
<accession>A0ABM8GHZ7</accession>
<organism evidence="3 4">
    <name type="scientific">Frondihabitans sucicola</name>
    <dbReference type="NCBI Taxonomy" id="1268041"/>
    <lineage>
        <taxon>Bacteria</taxon>
        <taxon>Bacillati</taxon>
        <taxon>Actinomycetota</taxon>
        <taxon>Actinomycetes</taxon>
        <taxon>Micrococcales</taxon>
        <taxon>Microbacteriaceae</taxon>
        <taxon>Frondihabitans</taxon>
    </lineage>
</organism>
<name>A0ABM8GHZ7_9MICO</name>